<dbReference type="InterPro" id="IPR051678">
    <property type="entry name" value="AGP_Transferase"/>
</dbReference>
<dbReference type="Gene3D" id="3.90.1200.10">
    <property type="match status" value="1"/>
</dbReference>
<dbReference type="EMBL" id="CP109441">
    <property type="protein sequence ID" value="WUV43177.1"/>
    <property type="molecule type" value="Genomic_DNA"/>
</dbReference>
<protein>
    <submittedName>
        <fullName evidence="2">Aminoglycoside phosphotransferase family protein</fullName>
    </submittedName>
</protein>
<accession>A0ABZ1YMP0</accession>
<dbReference type="InterPro" id="IPR002575">
    <property type="entry name" value="Aminoglycoside_PTrfase"/>
</dbReference>
<feature type="domain" description="Aminoglycoside phosphotransferase" evidence="1">
    <location>
        <begin position="32"/>
        <end position="241"/>
    </location>
</feature>
<organism evidence="2 3">
    <name type="scientific">Nocardia vinacea</name>
    <dbReference type="NCBI Taxonomy" id="96468"/>
    <lineage>
        <taxon>Bacteria</taxon>
        <taxon>Bacillati</taxon>
        <taxon>Actinomycetota</taxon>
        <taxon>Actinomycetes</taxon>
        <taxon>Mycobacteriales</taxon>
        <taxon>Nocardiaceae</taxon>
        <taxon>Nocardia</taxon>
    </lineage>
</organism>
<name>A0ABZ1YMP0_9NOCA</name>
<evidence type="ECO:0000313" key="2">
    <source>
        <dbReference type="EMBL" id="WUV43177.1"/>
    </source>
</evidence>
<dbReference type="Proteomes" id="UP001432062">
    <property type="component" value="Chromosome"/>
</dbReference>
<dbReference type="Pfam" id="PF01636">
    <property type="entry name" value="APH"/>
    <property type="match status" value="1"/>
</dbReference>
<dbReference type="InterPro" id="IPR011009">
    <property type="entry name" value="Kinase-like_dom_sf"/>
</dbReference>
<gene>
    <name evidence="2" type="ORF">OG563_28575</name>
</gene>
<sequence length="293" mass="32883">MTATSSSEAILAKAARRAGLALNEQEVIREGSHAIYRVGDIVARIGRPGRLEDAERELRVSQWLNSSGIPTVETVSELPQPIVVDDRPVTWWHLIPDHRPATPAELGATLRALHSLTPPADFELPSYDPFGDLRERLATASTANEDDRRWLLTRYDELRQQYDRLPDPLRPVVIHGDAWQGNLVVPPSGTPIVLDLDKVSVGRPEWDLIQLAVDYTDFARIPKADYLSLVNAYGGHDITDWSDFRLFADIQELRWVGFALERAAANENAAQQAKHRIACVRGQVPQPWVWKAL</sequence>
<keyword evidence="3" id="KW-1185">Reference proteome</keyword>
<dbReference type="SUPFAM" id="SSF56112">
    <property type="entry name" value="Protein kinase-like (PK-like)"/>
    <property type="match status" value="1"/>
</dbReference>
<evidence type="ECO:0000259" key="1">
    <source>
        <dbReference type="Pfam" id="PF01636"/>
    </source>
</evidence>
<dbReference type="PANTHER" id="PTHR21310">
    <property type="entry name" value="AMINOGLYCOSIDE PHOSPHOTRANSFERASE-RELATED-RELATED"/>
    <property type="match status" value="1"/>
</dbReference>
<proteinExistence type="predicted"/>
<dbReference type="PANTHER" id="PTHR21310:SF40">
    <property type="entry name" value="AMINOGLYCOSIDE PHOSPHOTRANSFERASE DOMAIN-CONTAINING PROTEIN-RELATED"/>
    <property type="match status" value="1"/>
</dbReference>
<reference evidence="2" key="1">
    <citation type="submission" date="2022-10" db="EMBL/GenBank/DDBJ databases">
        <title>The complete genomes of actinobacterial strains from the NBC collection.</title>
        <authorList>
            <person name="Joergensen T.S."/>
            <person name="Alvarez Arevalo M."/>
            <person name="Sterndorff E.B."/>
            <person name="Faurdal D."/>
            <person name="Vuksanovic O."/>
            <person name="Mourched A.-S."/>
            <person name="Charusanti P."/>
            <person name="Shaw S."/>
            <person name="Blin K."/>
            <person name="Weber T."/>
        </authorList>
    </citation>
    <scope>NUCLEOTIDE SEQUENCE</scope>
    <source>
        <strain evidence="2">NBC_01482</strain>
    </source>
</reference>
<dbReference type="RefSeq" id="WP_329405716.1">
    <property type="nucleotide sequence ID" value="NZ_CP109441.1"/>
</dbReference>
<evidence type="ECO:0000313" key="3">
    <source>
        <dbReference type="Proteomes" id="UP001432062"/>
    </source>
</evidence>